<reference evidence="2 3" key="1">
    <citation type="submission" date="2019-12" db="EMBL/GenBank/DDBJ databases">
        <title>Whole genome shotgun sequence of Streptomyces tubercidicus NBRC 13090.</title>
        <authorList>
            <person name="Ichikawa N."/>
            <person name="Kimura A."/>
            <person name="Kitahashi Y."/>
            <person name="Komaki H."/>
            <person name="Tamura T."/>
        </authorList>
    </citation>
    <scope>NUCLEOTIDE SEQUENCE [LARGE SCALE GENOMIC DNA]</scope>
    <source>
        <strain evidence="2 3">NBRC 13090</strain>
    </source>
</reference>
<feature type="region of interest" description="Disordered" evidence="1">
    <location>
        <begin position="1"/>
        <end position="65"/>
    </location>
</feature>
<sequence length="144" mass="16190">MAAGEQDETEQVRRPSSKKTAKKTTKKTVKKTAERAGSVQAGRRESDTEPQDEPPRAGRRVSAPRAMRYAAEQLKELLGRAPESVSAVQPTEDGWQADVEVLELERVPGTTSVMATYRVMLDKEGELVAYERTRRYTRGQIDRR</sequence>
<accession>A0A640UYT5</accession>
<dbReference type="Pfam" id="PF05800">
    <property type="entry name" value="GvpO"/>
    <property type="match status" value="1"/>
</dbReference>
<dbReference type="OrthoDB" id="163447at2"/>
<dbReference type="GO" id="GO:0031412">
    <property type="term" value="P:gas vesicle organization"/>
    <property type="evidence" value="ECO:0007669"/>
    <property type="project" value="InterPro"/>
</dbReference>
<dbReference type="AlphaFoldDB" id="A0A640UYT5"/>
<dbReference type="PIRSF" id="PIRSF028743">
    <property type="entry name" value="GvpO_protein"/>
    <property type="match status" value="1"/>
</dbReference>
<name>A0A640UYT5_9ACTN</name>
<dbReference type="GeneID" id="99012042"/>
<organism evidence="2 3">
    <name type="scientific">Streptomyces tubercidicus</name>
    <dbReference type="NCBI Taxonomy" id="47759"/>
    <lineage>
        <taxon>Bacteria</taxon>
        <taxon>Bacillati</taxon>
        <taxon>Actinomycetota</taxon>
        <taxon>Actinomycetes</taxon>
        <taxon>Kitasatosporales</taxon>
        <taxon>Streptomycetaceae</taxon>
        <taxon>Streptomyces</taxon>
    </lineage>
</organism>
<dbReference type="EMBL" id="BLIR01000003">
    <property type="protein sequence ID" value="GFE41338.1"/>
    <property type="molecule type" value="Genomic_DNA"/>
</dbReference>
<dbReference type="RefSeq" id="WP_159748289.1">
    <property type="nucleotide sequence ID" value="NZ_BLIR01000003.1"/>
</dbReference>
<evidence type="ECO:0000313" key="2">
    <source>
        <dbReference type="EMBL" id="GFE41338.1"/>
    </source>
</evidence>
<dbReference type="InterPro" id="IPR008634">
    <property type="entry name" value="Gas-vesicle_GvpO"/>
</dbReference>
<evidence type="ECO:0000256" key="1">
    <source>
        <dbReference type="SAM" id="MobiDB-lite"/>
    </source>
</evidence>
<feature type="compositionally biased region" description="Basic residues" evidence="1">
    <location>
        <begin position="15"/>
        <end position="30"/>
    </location>
</feature>
<evidence type="ECO:0000313" key="3">
    <source>
        <dbReference type="Proteomes" id="UP000431826"/>
    </source>
</evidence>
<comment type="caution">
    <text evidence="2">The sequence shown here is derived from an EMBL/GenBank/DDBJ whole genome shotgun (WGS) entry which is preliminary data.</text>
</comment>
<gene>
    <name evidence="2" type="ORF">Stube_60110</name>
</gene>
<dbReference type="Proteomes" id="UP000431826">
    <property type="component" value="Unassembled WGS sequence"/>
</dbReference>
<protein>
    <submittedName>
        <fullName evidence="2">Gas vesicle protein</fullName>
    </submittedName>
</protein>
<proteinExistence type="predicted"/>
<keyword evidence="3" id="KW-1185">Reference proteome</keyword>